<keyword evidence="3" id="KW-0732">Signal</keyword>
<dbReference type="InterPro" id="IPR008139">
    <property type="entry name" value="SaposinB_dom"/>
</dbReference>
<comment type="caution">
    <text evidence="5">The sequence shown here is derived from an EMBL/GenBank/DDBJ whole genome shotgun (WGS) entry which is preliminary data.</text>
</comment>
<keyword evidence="1" id="KW-1015">Disulfide bond</keyword>
<evidence type="ECO:0000313" key="5">
    <source>
        <dbReference type="EMBL" id="KAK5576884.1"/>
    </source>
</evidence>
<gene>
    <name evidence="5" type="ORF">RB653_001821</name>
</gene>
<reference evidence="5 6" key="1">
    <citation type="submission" date="2023-11" db="EMBL/GenBank/DDBJ databases">
        <title>Dfirmibasis_genome.</title>
        <authorList>
            <person name="Edelbroek B."/>
            <person name="Kjellin J."/>
            <person name="Jerlstrom-Hultqvist J."/>
            <person name="Soderbom F."/>
        </authorList>
    </citation>
    <scope>NUCLEOTIDE SEQUENCE [LARGE SCALE GENOMIC DNA]</scope>
    <source>
        <strain evidence="5 6">TNS-C-14</strain>
    </source>
</reference>
<evidence type="ECO:0000313" key="6">
    <source>
        <dbReference type="Proteomes" id="UP001344447"/>
    </source>
</evidence>
<protein>
    <recommendedName>
        <fullName evidence="4">Saposin B-type domain-containing protein</fullName>
    </recommendedName>
</protein>
<accession>A0AAN7TPN0</accession>
<name>A0AAN7TPN0_9MYCE</name>
<evidence type="ECO:0000256" key="1">
    <source>
        <dbReference type="ARBA" id="ARBA00023157"/>
    </source>
</evidence>
<evidence type="ECO:0000256" key="2">
    <source>
        <dbReference type="SAM" id="MobiDB-lite"/>
    </source>
</evidence>
<dbReference type="PROSITE" id="PS50015">
    <property type="entry name" value="SAP_B"/>
    <property type="match status" value="1"/>
</dbReference>
<sequence>MNKLFSLIFVLFFVNAAVSFDSCGVCVDFVDNSLNDLLNIILNSGVLGTCNALCSKVPGGQIVDTICNLACDAVGVDEFVKLISDVDPDPIYICEECKVCKTNNNAAATLELVQINPVNGTVGGTFTISIAYTVTNTIATGQLAFNIIDPTGNGFGDAVLLVQQTPEQYTQQFQFQATPSEQEAFPNGLYTLQAAVCEGSCGSPHPYTYTLANGTTTFTISGSDSSSMSGSFTGSSQSSATGAASGSGSGAALF</sequence>
<feature type="region of interest" description="Disordered" evidence="2">
    <location>
        <begin position="229"/>
        <end position="254"/>
    </location>
</feature>
<dbReference type="EMBL" id="JAVFKY010000004">
    <property type="protein sequence ID" value="KAK5576884.1"/>
    <property type="molecule type" value="Genomic_DNA"/>
</dbReference>
<organism evidence="5 6">
    <name type="scientific">Dictyostelium firmibasis</name>
    <dbReference type="NCBI Taxonomy" id="79012"/>
    <lineage>
        <taxon>Eukaryota</taxon>
        <taxon>Amoebozoa</taxon>
        <taxon>Evosea</taxon>
        <taxon>Eumycetozoa</taxon>
        <taxon>Dictyostelia</taxon>
        <taxon>Dictyosteliales</taxon>
        <taxon>Dictyosteliaceae</taxon>
        <taxon>Dictyostelium</taxon>
    </lineage>
</organism>
<dbReference type="Proteomes" id="UP001344447">
    <property type="component" value="Unassembled WGS sequence"/>
</dbReference>
<evidence type="ECO:0000259" key="4">
    <source>
        <dbReference type="PROSITE" id="PS50015"/>
    </source>
</evidence>
<feature type="compositionally biased region" description="Gly residues" evidence="2">
    <location>
        <begin position="245"/>
        <end position="254"/>
    </location>
</feature>
<feature type="signal peptide" evidence="3">
    <location>
        <begin position="1"/>
        <end position="19"/>
    </location>
</feature>
<proteinExistence type="predicted"/>
<dbReference type="SMART" id="SM00741">
    <property type="entry name" value="SapB"/>
    <property type="match status" value="1"/>
</dbReference>
<evidence type="ECO:0000256" key="3">
    <source>
        <dbReference type="SAM" id="SignalP"/>
    </source>
</evidence>
<feature type="domain" description="Saposin B-type" evidence="4">
    <location>
        <begin position="19"/>
        <end position="104"/>
    </location>
</feature>
<dbReference type="AlphaFoldDB" id="A0AAN7TPN0"/>
<feature type="compositionally biased region" description="Low complexity" evidence="2">
    <location>
        <begin position="229"/>
        <end position="244"/>
    </location>
</feature>
<feature type="chain" id="PRO_5042883095" description="Saposin B-type domain-containing protein" evidence="3">
    <location>
        <begin position="20"/>
        <end position="254"/>
    </location>
</feature>
<keyword evidence="6" id="KW-1185">Reference proteome</keyword>